<keyword evidence="2" id="KW-0472">Membrane</keyword>
<proteinExistence type="predicted"/>
<protein>
    <submittedName>
        <fullName evidence="3">Uncharacterized protein</fullName>
    </submittedName>
</protein>
<evidence type="ECO:0000256" key="2">
    <source>
        <dbReference type="SAM" id="Phobius"/>
    </source>
</evidence>
<feature type="compositionally biased region" description="Basic and acidic residues" evidence="1">
    <location>
        <begin position="179"/>
        <end position="198"/>
    </location>
</feature>
<dbReference type="GO" id="GO:0048731">
    <property type="term" value="P:system development"/>
    <property type="evidence" value="ECO:0007669"/>
    <property type="project" value="InterPro"/>
</dbReference>
<dbReference type="InterPro" id="IPR033249">
    <property type="entry name" value="CLE_plant"/>
</dbReference>
<gene>
    <name evidence="3" type="ORF">VNO78_12043</name>
</gene>
<name>A0AAN9SQ86_PSOTE</name>
<sequence>MTSVCSGRCKIQRKRTEIVKFKNYKKVPGIKGQDHNHTKNSLVLVPHSLLRVKETSFFCALSWWPCGCSEALYLSDTSTATAMIGFRERERTRERRLSWTRVAIFILWVILVFSLISLFFSMDNETKTTTTTTTTRSLPPKQRGFSQALFHTPSRSRRSTTHQHHQQKTKLLVVSTNGGHDDNHDPHHTTLYGDEKRIIHTGPNPLHN</sequence>
<evidence type="ECO:0000313" key="4">
    <source>
        <dbReference type="Proteomes" id="UP001386955"/>
    </source>
</evidence>
<dbReference type="PANTHER" id="PTHR34545">
    <property type="entry name" value="CLAVATA3/ESR (CLE)-RELATED PROTEIN 22"/>
    <property type="match status" value="1"/>
</dbReference>
<dbReference type="AlphaFoldDB" id="A0AAN9SQ86"/>
<evidence type="ECO:0000313" key="3">
    <source>
        <dbReference type="EMBL" id="KAK7400746.1"/>
    </source>
</evidence>
<dbReference type="EMBL" id="JAYMYS010000003">
    <property type="protein sequence ID" value="KAK7400746.1"/>
    <property type="molecule type" value="Genomic_DNA"/>
</dbReference>
<keyword evidence="4" id="KW-1185">Reference proteome</keyword>
<organism evidence="3 4">
    <name type="scientific">Psophocarpus tetragonolobus</name>
    <name type="common">Winged bean</name>
    <name type="synonym">Dolichos tetragonolobus</name>
    <dbReference type="NCBI Taxonomy" id="3891"/>
    <lineage>
        <taxon>Eukaryota</taxon>
        <taxon>Viridiplantae</taxon>
        <taxon>Streptophyta</taxon>
        <taxon>Embryophyta</taxon>
        <taxon>Tracheophyta</taxon>
        <taxon>Spermatophyta</taxon>
        <taxon>Magnoliopsida</taxon>
        <taxon>eudicotyledons</taxon>
        <taxon>Gunneridae</taxon>
        <taxon>Pentapetalae</taxon>
        <taxon>rosids</taxon>
        <taxon>fabids</taxon>
        <taxon>Fabales</taxon>
        <taxon>Fabaceae</taxon>
        <taxon>Papilionoideae</taxon>
        <taxon>50 kb inversion clade</taxon>
        <taxon>NPAAA clade</taxon>
        <taxon>indigoferoid/millettioid clade</taxon>
        <taxon>Phaseoleae</taxon>
        <taxon>Psophocarpus</taxon>
    </lineage>
</organism>
<keyword evidence="2" id="KW-0812">Transmembrane</keyword>
<dbReference type="PANTHER" id="PTHR34545:SF7">
    <property type="entry name" value="CLAVATA3_ESR (CLE)-RELATED PROTEIN 16"/>
    <property type="match status" value="1"/>
</dbReference>
<keyword evidence="2" id="KW-1133">Transmembrane helix</keyword>
<evidence type="ECO:0000256" key="1">
    <source>
        <dbReference type="SAM" id="MobiDB-lite"/>
    </source>
</evidence>
<feature type="region of interest" description="Disordered" evidence="1">
    <location>
        <begin position="175"/>
        <end position="208"/>
    </location>
</feature>
<dbReference type="Proteomes" id="UP001386955">
    <property type="component" value="Unassembled WGS sequence"/>
</dbReference>
<reference evidence="3 4" key="1">
    <citation type="submission" date="2024-01" db="EMBL/GenBank/DDBJ databases">
        <title>The genomes of 5 underutilized Papilionoideae crops provide insights into root nodulation and disease resistanc.</title>
        <authorList>
            <person name="Jiang F."/>
        </authorList>
    </citation>
    <scope>NUCLEOTIDE SEQUENCE [LARGE SCALE GENOMIC DNA]</scope>
    <source>
        <strain evidence="3">DUOXIRENSHENG_FW03</strain>
        <tissue evidence="3">Leaves</tissue>
    </source>
</reference>
<comment type="caution">
    <text evidence="3">The sequence shown here is derived from an EMBL/GenBank/DDBJ whole genome shotgun (WGS) entry which is preliminary data.</text>
</comment>
<accession>A0AAN9SQ86</accession>
<feature type="transmembrane region" description="Helical" evidence="2">
    <location>
        <begin position="99"/>
        <end position="120"/>
    </location>
</feature>